<sequence length="297" mass="33782">MDTTVQPPADPAIEEFQPPSDWDRKNDSDTLILMLPGFRKEQLRVQVSSKRILKLSGERKISENKWRRFTKEQKLDDNHDTRGIGAKFEAGMLYVRIPKVMKPPEEPSKPEQQPPPTTDEQKPVDQKEDTAQPKTHEAQTPPLQKEEQKAENQEDSQKMPQKEERKEETESKSKSAEADQEKVHGTTQRAVEEQKETSQDSERKLSEKKKGKAEETEDHGKEMKMGSGGPDDGLSKRSVAKMKERLEMISGLVEEVKKQNKMAHLVVLIFLVLLIGIYIKNVVKSSFAIGGSKNQDL</sequence>
<protein>
    <recommendedName>
        <fullName evidence="8">SHSP domain-containing protein</fullName>
    </recommendedName>
</protein>
<comment type="similarity">
    <text evidence="4 5">Belongs to the small heat shock protein (HSP20) family.</text>
</comment>
<reference evidence="9 10" key="1">
    <citation type="submission" date="2024-08" db="EMBL/GenBank/DDBJ databases">
        <title>Insights into the chromosomal genome structure of Flemingia macrophylla.</title>
        <authorList>
            <person name="Ding Y."/>
            <person name="Zhao Y."/>
            <person name="Bi W."/>
            <person name="Wu M."/>
            <person name="Zhao G."/>
            <person name="Gong Y."/>
            <person name="Li W."/>
            <person name="Zhang P."/>
        </authorList>
    </citation>
    <scope>NUCLEOTIDE SEQUENCE [LARGE SCALE GENOMIC DNA]</scope>
    <source>
        <strain evidence="9">DYQJB</strain>
        <tissue evidence="9">Leaf</tissue>
    </source>
</reference>
<dbReference type="Pfam" id="PF00011">
    <property type="entry name" value="HSP20"/>
    <property type="match status" value="1"/>
</dbReference>
<dbReference type="Gene3D" id="2.60.40.790">
    <property type="match status" value="1"/>
</dbReference>
<feature type="domain" description="SHSP" evidence="8">
    <location>
        <begin position="11"/>
        <end position="114"/>
    </location>
</feature>
<feature type="transmembrane region" description="Helical" evidence="7">
    <location>
        <begin position="262"/>
        <end position="279"/>
    </location>
</feature>
<keyword evidence="10" id="KW-1185">Reference proteome</keyword>
<accession>A0ABD1L0C1</accession>
<dbReference type="AlphaFoldDB" id="A0ABD1L0C1"/>
<dbReference type="Proteomes" id="UP001603857">
    <property type="component" value="Unassembled WGS sequence"/>
</dbReference>
<feature type="compositionally biased region" description="Basic and acidic residues" evidence="6">
    <location>
        <begin position="212"/>
        <end position="224"/>
    </location>
</feature>
<keyword evidence="7" id="KW-0472">Membrane</keyword>
<keyword evidence="2" id="KW-1003">Cell membrane</keyword>
<evidence type="ECO:0000256" key="4">
    <source>
        <dbReference type="PROSITE-ProRule" id="PRU00285"/>
    </source>
</evidence>
<evidence type="ECO:0000256" key="2">
    <source>
        <dbReference type="ARBA" id="ARBA00022475"/>
    </source>
</evidence>
<dbReference type="PANTHER" id="PTHR43670:SF73">
    <property type="entry name" value="INACTIVE PROTEIN RESTRICTED TEV MOVEMENT 2-LIKE"/>
    <property type="match status" value="1"/>
</dbReference>
<evidence type="ECO:0000313" key="9">
    <source>
        <dbReference type="EMBL" id="KAL2316960.1"/>
    </source>
</evidence>
<comment type="subcellular location">
    <subcellularLocation>
        <location evidence="1">Cell membrane</location>
        <topology evidence="1">Single-pass membrane protein</topology>
    </subcellularLocation>
</comment>
<feature type="compositionally biased region" description="Basic and acidic residues" evidence="6">
    <location>
        <begin position="144"/>
        <end position="205"/>
    </location>
</feature>
<feature type="region of interest" description="Disordered" evidence="6">
    <location>
        <begin position="98"/>
        <end position="236"/>
    </location>
</feature>
<dbReference type="InterPro" id="IPR008978">
    <property type="entry name" value="HSP20-like_chaperone"/>
</dbReference>
<gene>
    <name evidence="9" type="ORF">Fmac_030836</name>
</gene>
<dbReference type="GO" id="GO:0006952">
    <property type="term" value="P:defense response"/>
    <property type="evidence" value="ECO:0007669"/>
    <property type="project" value="UniProtKB-KW"/>
</dbReference>
<evidence type="ECO:0000256" key="6">
    <source>
        <dbReference type="SAM" id="MobiDB-lite"/>
    </source>
</evidence>
<organism evidence="9 10">
    <name type="scientific">Flemingia macrophylla</name>
    <dbReference type="NCBI Taxonomy" id="520843"/>
    <lineage>
        <taxon>Eukaryota</taxon>
        <taxon>Viridiplantae</taxon>
        <taxon>Streptophyta</taxon>
        <taxon>Embryophyta</taxon>
        <taxon>Tracheophyta</taxon>
        <taxon>Spermatophyta</taxon>
        <taxon>Magnoliopsida</taxon>
        <taxon>eudicotyledons</taxon>
        <taxon>Gunneridae</taxon>
        <taxon>Pentapetalae</taxon>
        <taxon>rosids</taxon>
        <taxon>fabids</taxon>
        <taxon>Fabales</taxon>
        <taxon>Fabaceae</taxon>
        <taxon>Papilionoideae</taxon>
        <taxon>50 kb inversion clade</taxon>
        <taxon>NPAAA clade</taxon>
        <taxon>indigoferoid/millettioid clade</taxon>
        <taxon>Phaseoleae</taxon>
        <taxon>Flemingia</taxon>
    </lineage>
</organism>
<comment type="caution">
    <text evidence="9">The sequence shown here is derived from an EMBL/GenBank/DDBJ whole genome shotgun (WGS) entry which is preliminary data.</text>
</comment>
<evidence type="ECO:0000256" key="1">
    <source>
        <dbReference type="ARBA" id="ARBA00004162"/>
    </source>
</evidence>
<proteinExistence type="inferred from homology"/>
<keyword evidence="7" id="KW-0812">Transmembrane</keyword>
<evidence type="ECO:0000256" key="7">
    <source>
        <dbReference type="SAM" id="Phobius"/>
    </source>
</evidence>
<dbReference type="EMBL" id="JBGMDY010000011">
    <property type="protein sequence ID" value="KAL2316960.1"/>
    <property type="molecule type" value="Genomic_DNA"/>
</dbReference>
<dbReference type="CDD" id="cd06464">
    <property type="entry name" value="ACD_sHsps-like"/>
    <property type="match status" value="1"/>
</dbReference>
<keyword evidence="7" id="KW-1133">Transmembrane helix</keyword>
<evidence type="ECO:0000259" key="8">
    <source>
        <dbReference type="PROSITE" id="PS01031"/>
    </source>
</evidence>
<evidence type="ECO:0000256" key="3">
    <source>
        <dbReference type="ARBA" id="ARBA00022821"/>
    </source>
</evidence>
<dbReference type="PROSITE" id="PS01031">
    <property type="entry name" value="SHSP"/>
    <property type="match status" value="1"/>
</dbReference>
<keyword evidence="3" id="KW-0611">Plant defense</keyword>
<dbReference type="SUPFAM" id="SSF49764">
    <property type="entry name" value="HSP20-like chaperones"/>
    <property type="match status" value="1"/>
</dbReference>
<dbReference type="InterPro" id="IPR002068">
    <property type="entry name" value="A-crystallin/Hsp20_dom"/>
</dbReference>
<feature type="compositionally biased region" description="Basic and acidic residues" evidence="6">
    <location>
        <begin position="119"/>
        <end position="137"/>
    </location>
</feature>
<dbReference type="PANTHER" id="PTHR43670">
    <property type="entry name" value="HEAT SHOCK PROTEIN 26"/>
    <property type="match status" value="1"/>
</dbReference>
<dbReference type="GO" id="GO:0005886">
    <property type="term" value="C:plasma membrane"/>
    <property type="evidence" value="ECO:0007669"/>
    <property type="project" value="UniProtKB-SubCell"/>
</dbReference>
<evidence type="ECO:0000313" key="10">
    <source>
        <dbReference type="Proteomes" id="UP001603857"/>
    </source>
</evidence>
<feature type="region of interest" description="Disordered" evidence="6">
    <location>
        <begin position="1"/>
        <end position="27"/>
    </location>
</feature>
<evidence type="ECO:0000256" key="5">
    <source>
        <dbReference type="RuleBase" id="RU003616"/>
    </source>
</evidence>
<name>A0ABD1L0C1_9FABA</name>